<accession>A0ABU8UME9</accession>
<evidence type="ECO:0000313" key="3">
    <source>
        <dbReference type="Proteomes" id="UP001376459"/>
    </source>
</evidence>
<dbReference type="EMBL" id="JBBKAK010000001">
    <property type="protein sequence ID" value="MEJ8670099.1"/>
    <property type="molecule type" value="Genomic_DNA"/>
</dbReference>
<feature type="region of interest" description="Disordered" evidence="1">
    <location>
        <begin position="59"/>
        <end position="104"/>
    </location>
</feature>
<sequence>MADIPDELIKLERSAVEAHARLRGLDGDHYEVQWKAWRAAAEDFQAAVTEYAARDDVTMSRHQAEQAVKGSCDTRSRRADRHAAIGREQHDAAPNKGADYKGRH</sequence>
<reference evidence="2 3" key="1">
    <citation type="submission" date="2024-03" db="EMBL/GenBank/DDBJ databases">
        <title>Novel Streptomyces species of biotechnological and ecological value are a feature of Machair soil.</title>
        <authorList>
            <person name="Prole J.R."/>
            <person name="Goodfellow M."/>
            <person name="Allenby N."/>
            <person name="Ward A.C."/>
        </authorList>
    </citation>
    <scope>NUCLEOTIDE SEQUENCE [LARGE SCALE GENOMIC DNA]</scope>
    <source>
        <strain evidence="2 3">MS1.AVA.1</strain>
    </source>
</reference>
<name>A0ABU8UME9_9ACTN</name>
<feature type="compositionally biased region" description="Basic and acidic residues" evidence="1">
    <location>
        <begin position="72"/>
        <end position="104"/>
    </location>
</feature>
<proteinExistence type="predicted"/>
<dbReference type="Proteomes" id="UP001376459">
    <property type="component" value="Unassembled WGS sequence"/>
</dbReference>
<gene>
    <name evidence="2" type="ORF">WKI71_21875</name>
</gene>
<organism evidence="2 3">
    <name type="scientific">Streptomyces machairae</name>
    <dbReference type="NCBI Taxonomy" id="3134109"/>
    <lineage>
        <taxon>Bacteria</taxon>
        <taxon>Bacillati</taxon>
        <taxon>Actinomycetota</taxon>
        <taxon>Actinomycetes</taxon>
        <taxon>Kitasatosporales</taxon>
        <taxon>Streptomycetaceae</taxon>
        <taxon>Streptomyces</taxon>
    </lineage>
</organism>
<protein>
    <submittedName>
        <fullName evidence="2">Uncharacterized protein</fullName>
    </submittedName>
</protein>
<evidence type="ECO:0000313" key="2">
    <source>
        <dbReference type="EMBL" id="MEJ8670099.1"/>
    </source>
</evidence>
<comment type="caution">
    <text evidence="2">The sequence shown here is derived from an EMBL/GenBank/DDBJ whole genome shotgun (WGS) entry which is preliminary data.</text>
</comment>
<keyword evidence="3" id="KW-1185">Reference proteome</keyword>
<evidence type="ECO:0000256" key="1">
    <source>
        <dbReference type="SAM" id="MobiDB-lite"/>
    </source>
</evidence>